<dbReference type="Pfam" id="PF04721">
    <property type="entry name" value="PAW"/>
    <property type="match status" value="1"/>
</dbReference>
<dbReference type="Gene3D" id="2.20.25.10">
    <property type="match status" value="1"/>
</dbReference>
<dbReference type="Gene3D" id="1.20.58.2190">
    <property type="match status" value="1"/>
</dbReference>
<evidence type="ECO:0000313" key="4">
    <source>
        <dbReference type="Proteomes" id="UP000822476"/>
    </source>
</evidence>
<evidence type="ECO:0000256" key="1">
    <source>
        <dbReference type="SAM" id="MobiDB-lite"/>
    </source>
</evidence>
<dbReference type="GO" id="GO:0005829">
    <property type="term" value="C:cytosol"/>
    <property type="evidence" value="ECO:0007669"/>
    <property type="project" value="TreeGrafter"/>
</dbReference>
<dbReference type="PROSITE" id="PS51352">
    <property type="entry name" value="THIOREDOXIN_2"/>
    <property type="match status" value="1"/>
</dbReference>
<dbReference type="GO" id="GO:0000224">
    <property type="term" value="F:peptide-N4-(N-acetyl-beta-glucosaminyl)asparagine amidase activity"/>
    <property type="evidence" value="ECO:0007669"/>
    <property type="project" value="TreeGrafter"/>
</dbReference>
<dbReference type="EMBL" id="JTDE01000059">
    <property type="protein sequence ID" value="KAF7262455.1"/>
    <property type="molecule type" value="Genomic_DNA"/>
</dbReference>
<gene>
    <name evidence="3" type="ORF">EG68_00270</name>
</gene>
<dbReference type="Gene3D" id="3.10.620.30">
    <property type="match status" value="1"/>
</dbReference>
<dbReference type="InterPro" id="IPR038680">
    <property type="entry name" value="PAW_sf"/>
</dbReference>
<dbReference type="SUPFAM" id="SSF49785">
    <property type="entry name" value="Galactose-binding domain-like"/>
    <property type="match status" value="1"/>
</dbReference>
<dbReference type="Pfam" id="PF00085">
    <property type="entry name" value="Thioredoxin"/>
    <property type="match status" value="1"/>
</dbReference>
<dbReference type="InterPro" id="IPR050883">
    <property type="entry name" value="PNGase"/>
</dbReference>
<name>A0A8S9Z4Q0_9TREM</name>
<dbReference type="InterPro" id="IPR006588">
    <property type="entry name" value="Peptide_N_glycanase_PAW_dom"/>
</dbReference>
<dbReference type="Gene3D" id="2.60.120.1020">
    <property type="entry name" value="Peptide N glycanase, PAW domain"/>
    <property type="match status" value="1"/>
</dbReference>
<reference evidence="3" key="1">
    <citation type="submission" date="2019-07" db="EMBL/GenBank/DDBJ databases">
        <title>Annotation for the trematode Paragonimus miyazaki's.</title>
        <authorList>
            <person name="Choi Y.-J."/>
        </authorList>
    </citation>
    <scope>NUCLEOTIDE SEQUENCE</scope>
    <source>
        <strain evidence="3">Japan</strain>
    </source>
</reference>
<dbReference type="InterPro" id="IPR013766">
    <property type="entry name" value="Thioredoxin_domain"/>
</dbReference>
<evidence type="ECO:0000313" key="3">
    <source>
        <dbReference type="EMBL" id="KAF7262455.1"/>
    </source>
</evidence>
<dbReference type="SUPFAM" id="SSF54001">
    <property type="entry name" value="Cysteine proteinases"/>
    <property type="match status" value="1"/>
</dbReference>
<dbReference type="SUPFAM" id="SSF143503">
    <property type="entry name" value="PUG domain-like"/>
    <property type="match status" value="1"/>
</dbReference>
<feature type="compositionally biased region" description="Acidic residues" evidence="1">
    <location>
        <begin position="600"/>
        <end position="613"/>
    </location>
</feature>
<dbReference type="GO" id="GO:0005634">
    <property type="term" value="C:nucleus"/>
    <property type="evidence" value="ECO:0007669"/>
    <property type="project" value="TreeGrafter"/>
</dbReference>
<feature type="region of interest" description="Disordered" evidence="1">
    <location>
        <begin position="597"/>
        <end position="618"/>
    </location>
</feature>
<dbReference type="InterPro" id="IPR036249">
    <property type="entry name" value="Thioredoxin-like_sf"/>
</dbReference>
<dbReference type="OrthoDB" id="409136at2759"/>
<dbReference type="InterPro" id="IPR038765">
    <property type="entry name" value="Papain-like_cys_pep_sf"/>
</dbReference>
<dbReference type="GO" id="GO:0006516">
    <property type="term" value="P:glycoprotein catabolic process"/>
    <property type="evidence" value="ECO:0007669"/>
    <property type="project" value="InterPro"/>
</dbReference>
<evidence type="ECO:0000259" key="2">
    <source>
        <dbReference type="PROSITE" id="PS51352"/>
    </source>
</evidence>
<dbReference type="Proteomes" id="UP000822476">
    <property type="component" value="Unassembled WGS sequence"/>
</dbReference>
<dbReference type="CDD" id="cd02947">
    <property type="entry name" value="TRX_family"/>
    <property type="match status" value="1"/>
</dbReference>
<organism evidence="3 4">
    <name type="scientific">Paragonimus skrjabini miyazakii</name>
    <dbReference type="NCBI Taxonomy" id="59628"/>
    <lineage>
        <taxon>Eukaryota</taxon>
        <taxon>Metazoa</taxon>
        <taxon>Spiralia</taxon>
        <taxon>Lophotrochozoa</taxon>
        <taxon>Platyhelminthes</taxon>
        <taxon>Trematoda</taxon>
        <taxon>Digenea</taxon>
        <taxon>Plagiorchiida</taxon>
        <taxon>Troglotremata</taxon>
        <taxon>Troglotrematidae</taxon>
        <taxon>Paragonimus</taxon>
    </lineage>
</organism>
<dbReference type="InterPro" id="IPR036339">
    <property type="entry name" value="PUB-like_dom_sf"/>
</dbReference>
<dbReference type="Gene3D" id="3.40.30.10">
    <property type="entry name" value="Glutaredoxin"/>
    <property type="match status" value="1"/>
</dbReference>
<proteinExistence type="predicted"/>
<dbReference type="AlphaFoldDB" id="A0A8S9Z4Q0"/>
<dbReference type="SUPFAM" id="SSF52833">
    <property type="entry name" value="Thioredoxin-like"/>
    <property type="match status" value="1"/>
</dbReference>
<feature type="domain" description="Thioredoxin" evidence="2">
    <location>
        <begin position="1"/>
        <end position="129"/>
    </location>
</feature>
<sequence>MNFQPVHIASSQAFTALLTQCASEHKLLLADFYADWCGPCRSFSPHFEQLSQQYHSKGFMFVKVNADTCKELCQEEFVTGLPTFKLYRNKECLATVVGANLVKLRAVLDKYGIQPCVLEIQAFVNENVKSDACKALIKILESLLCESQTEIHSIDMELDEFKQLLALVPGCLDCLLTVGFKQLENRLELPVRSVDKEHVRELLTQLNSISSVPQRVDKVAPSSSSGSPFSMANPNVCTSAQSQHPSGTLHYLPSHPEPQESLYARLTSYRSIVALCLDPEAQAMARSLIPTDELIREAAEKSGCAPLEVDPRAFLHQLLRWFKADFFRWAGEFTCETCGTKMVSCGSSAPTKAETEGLAGSVELYTCSVNHMHPRRRFARFNDPKTLLQTRLGRCGEWAICLTLCLAAVRRPFTTGDKPWFPGCRLVVDWTDHVWCEVWLEDKLRSGKHCWVHCDPGGEVDQPLLYECGWGKKLTYVFAYTVPPPSIEWDSPGAYRAVDVQEVTWRYTKDFVQIGTRRTLISEARLTDYLLRFHGEATQMWHEVRIATDSMLGINQHPFTLVNIAIELASFLTPPRTPTERLPGRKTGPLEWRRARGELGADDQDLEQQEDAQDEKPAWRGHNLILKPTEEEFRQGMFYLRYNSAMDIYQRPFSQPKPITPSVQDHVACSKADPQTLIRDAEKAGLKGWRTLVTRWRNVARKVEQDWHMVYLAREDDSPADRDGVIEWHLRLDRQDYEIGKVSLFANMVCHSEDAAAHLVLCTSDTAEIGGDGMCVRLTPGSNPLFDLVDFKGAKQLCLQGRLWTKGNERIITNNSSAWQQAQLFRQKDNDCGIWSLEWKVEIIRKSDVLLLCAFFPL</sequence>
<dbReference type="InterPro" id="IPR008979">
    <property type="entry name" value="Galactose-bd-like_sf"/>
</dbReference>
<comment type="caution">
    <text evidence="3">The sequence shown here is derived from an EMBL/GenBank/DDBJ whole genome shotgun (WGS) entry which is preliminary data.</text>
</comment>
<dbReference type="PANTHER" id="PTHR12143">
    <property type="entry name" value="PEPTIDE N-GLYCANASE PNGASE -RELATED"/>
    <property type="match status" value="1"/>
</dbReference>
<dbReference type="PANTHER" id="PTHR12143:SF19">
    <property type="entry name" value="PEPTIDE-N(4)-(N-ACETYL-BETA-GLUCOSAMINYL)ASPARAGINE AMIDASE"/>
    <property type="match status" value="1"/>
</dbReference>
<accession>A0A8S9Z4Q0</accession>
<protein>
    <recommendedName>
        <fullName evidence="2">Thioredoxin domain-containing protein</fullName>
    </recommendedName>
</protein>
<dbReference type="InterPro" id="IPR017937">
    <property type="entry name" value="Thioredoxin_CS"/>
</dbReference>
<dbReference type="PROSITE" id="PS00194">
    <property type="entry name" value="THIOREDOXIN_1"/>
    <property type="match status" value="1"/>
</dbReference>
<keyword evidence="4" id="KW-1185">Reference proteome</keyword>